<evidence type="ECO:0000256" key="4">
    <source>
        <dbReference type="ARBA" id="ARBA00023242"/>
    </source>
</evidence>
<dbReference type="EMBL" id="ML996083">
    <property type="protein sequence ID" value="KAF2154722.1"/>
    <property type="molecule type" value="Genomic_DNA"/>
</dbReference>
<gene>
    <name evidence="7" type="ORF">K461DRAFT_291642</name>
</gene>
<dbReference type="InterPro" id="IPR001138">
    <property type="entry name" value="Zn2Cys6_DnaBD"/>
</dbReference>
<dbReference type="InterPro" id="IPR007219">
    <property type="entry name" value="XnlR_reg_dom"/>
</dbReference>
<dbReference type="CDD" id="cd00067">
    <property type="entry name" value="GAL4"/>
    <property type="match status" value="1"/>
</dbReference>
<dbReference type="SMART" id="SM00906">
    <property type="entry name" value="Fungal_trans"/>
    <property type="match status" value="1"/>
</dbReference>
<sequence>MDLADSPDQGQLSKRKSEDGAGQPRAKRNRYISIACNECKRRKIKCNGNSPCQRCGNLSLDCVYAPNCCGVNFKDTDDWKQVSAQILSLQEQVDALFANVSSLRSELSQANPPLDPSLQSTSFLGGQTPTLGLEHDRVHAPSAPRVPTFRGPMSNAFSFDVAKSSLHTMGIASDGPGNDEDGGGTANGSPVGSPRLQHGRLDPLKSHKDPIWSISRGEALRLLEIYEEETHEMYPVISMDHVRRYVMQLYKFLDVMRDDVLRPNKPGPDTIDGHETNLLKLMLAIALIVEGKGRSEMGQRLFQSVQPSVDRLLLAPGGVGEIRLLALVAIYEFHSDNESTAWRVIGLTARSSIELGLHRRETYDKIPDEDRDLTILLFWSIYTLDRRWSFGTGMPFALQDSDIDSQLPRPGDKSLYLTAMIDYYAIGSQVWKTFAEEDNGSSSQAPTVVDIPYMDYKVRQWHRNLPPQLRFDHHTLDSLGEHRASKGSVNVRHKIVLYLRQNSMLINIYRPILYSATNIIRNPQQASEVVNVAKDTIHTLTRINQMSEMYQTSQVLFNAFLTSALAVLFLAVSHAPAEFSRQVREEFYLALELVRGFSKGSFVSKRLWKTIRVLMSVGPKLGLTSSDPPAPVAPVHYRTPSNPPDAEDPNRSAALAMAGLAGHNVDGFGYGIAKGWPQTPGGGGHFASPENMANDLTKLFEAAGAFEGQNGFAGVLGDNGGGGGAATEGGFAGEDELSKIMRDLF</sequence>
<keyword evidence="1" id="KW-0479">Metal-binding</keyword>
<dbReference type="GO" id="GO:0008270">
    <property type="term" value="F:zinc ion binding"/>
    <property type="evidence" value="ECO:0007669"/>
    <property type="project" value="InterPro"/>
</dbReference>
<evidence type="ECO:0000256" key="1">
    <source>
        <dbReference type="ARBA" id="ARBA00022723"/>
    </source>
</evidence>
<dbReference type="CDD" id="cd12148">
    <property type="entry name" value="fungal_TF_MHR"/>
    <property type="match status" value="1"/>
</dbReference>
<dbReference type="PANTHER" id="PTHR47424">
    <property type="entry name" value="REGULATORY PROTEIN GAL4"/>
    <property type="match status" value="1"/>
</dbReference>
<dbReference type="Gene3D" id="4.10.240.10">
    <property type="entry name" value="Zn(2)-C6 fungal-type DNA-binding domain"/>
    <property type="match status" value="1"/>
</dbReference>
<accession>A0A9P4MIW6</accession>
<evidence type="ECO:0000313" key="8">
    <source>
        <dbReference type="Proteomes" id="UP000799439"/>
    </source>
</evidence>
<dbReference type="GO" id="GO:0005634">
    <property type="term" value="C:nucleus"/>
    <property type="evidence" value="ECO:0007669"/>
    <property type="project" value="TreeGrafter"/>
</dbReference>
<name>A0A9P4MIW6_9PEZI</name>
<feature type="region of interest" description="Disordered" evidence="5">
    <location>
        <begin position="168"/>
        <end position="204"/>
    </location>
</feature>
<dbReference type="Pfam" id="PF00172">
    <property type="entry name" value="Zn_clus"/>
    <property type="match status" value="1"/>
</dbReference>
<evidence type="ECO:0000313" key="7">
    <source>
        <dbReference type="EMBL" id="KAF2154722.1"/>
    </source>
</evidence>
<dbReference type="SUPFAM" id="SSF57701">
    <property type="entry name" value="Zn2/Cys6 DNA-binding domain"/>
    <property type="match status" value="1"/>
</dbReference>
<dbReference type="InterPro" id="IPR051127">
    <property type="entry name" value="Fungal_SecMet_Regulators"/>
</dbReference>
<dbReference type="GO" id="GO:0000435">
    <property type="term" value="P:positive regulation of transcription from RNA polymerase II promoter by galactose"/>
    <property type="evidence" value="ECO:0007669"/>
    <property type="project" value="TreeGrafter"/>
</dbReference>
<keyword evidence="2" id="KW-0805">Transcription regulation</keyword>
<evidence type="ECO:0000256" key="2">
    <source>
        <dbReference type="ARBA" id="ARBA00023015"/>
    </source>
</evidence>
<evidence type="ECO:0000256" key="5">
    <source>
        <dbReference type="SAM" id="MobiDB-lite"/>
    </source>
</evidence>
<dbReference type="OrthoDB" id="3971593at2759"/>
<evidence type="ECO:0000259" key="6">
    <source>
        <dbReference type="PROSITE" id="PS50048"/>
    </source>
</evidence>
<comment type="caution">
    <text evidence="7">The sequence shown here is derived from an EMBL/GenBank/DDBJ whole genome shotgun (WGS) entry which is preliminary data.</text>
</comment>
<dbReference type="PANTHER" id="PTHR47424:SF5">
    <property type="entry name" value="ZN(II)2CYS6 TRANSCRIPTION FACTOR (EUROFUNG)"/>
    <property type="match status" value="1"/>
</dbReference>
<proteinExistence type="predicted"/>
<keyword evidence="8" id="KW-1185">Reference proteome</keyword>
<dbReference type="GO" id="GO:0006351">
    <property type="term" value="P:DNA-templated transcription"/>
    <property type="evidence" value="ECO:0007669"/>
    <property type="project" value="InterPro"/>
</dbReference>
<dbReference type="Proteomes" id="UP000799439">
    <property type="component" value="Unassembled WGS sequence"/>
</dbReference>
<keyword evidence="3" id="KW-0804">Transcription</keyword>
<dbReference type="PROSITE" id="PS00463">
    <property type="entry name" value="ZN2_CY6_FUNGAL_1"/>
    <property type="match status" value="1"/>
</dbReference>
<dbReference type="Pfam" id="PF04082">
    <property type="entry name" value="Fungal_trans"/>
    <property type="match status" value="1"/>
</dbReference>
<reference evidence="7" key="1">
    <citation type="journal article" date="2020" name="Stud. Mycol.">
        <title>101 Dothideomycetes genomes: a test case for predicting lifestyles and emergence of pathogens.</title>
        <authorList>
            <person name="Haridas S."/>
            <person name="Albert R."/>
            <person name="Binder M."/>
            <person name="Bloem J."/>
            <person name="Labutti K."/>
            <person name="Salamov A."/>
            <person name="Andreopoulos B."/>
            <person name="Baker S."/>
            <person name="Barry K."/>
            <person name="Bills G."/>
            <person name="Bluhm B."/>
            <person name="Cannon C."/>
            <person name="Castanera R."/>
            <person name="Culley D."/>
            <person name="Daum C."/>
            <person name="Ezra D."/>
            <person name="Gonzalez J."/>
            <person name="Henrissat B."/>
            <person name="Kuo A."/>
            <person name="Liang C."/>
            <person name="Lipzen A."/>
            <person name="Lutzoni F."/>
            <person name="Magnuson J."/>
            <person name="Mondo S."/>
            <person name="Nolan M."/>
            <person name="Ohm R."/>
            <person name="Pangilinan J."/>
            <person name="Park H.-J."/>
            <person name="Ramirez L."/>
            <person name="Alfaro M."/>
            <person name="Sun H."/>
            <person name="Tritt A."/>
            <person name="Yoshinaga Y."/>
            <person name="Zwiers L.-H."/>
            <person name="Turgeon B."/>
            <person name="Goodwin S."/>
            <person name="Spatafora J."/>
            <person name="Crous P."/>
            <person name="Grigoriev I."/>
        </authorList>
    </citation>
    <scope>NUCLEOTIDE SEQUENCE</scope>
    <source>
        <strain evidence="7">CBS 260.36</strain>
    </source>
</reference>
<dbReference type="PROSITE" id="PS50048">
    <property type="entry name" value="ZN2_CY6_FUNGAL_2"/>
    <property type="match status" value="1"/>
</dbReference>
<keyword evidence="4" id="KW-0539">Nucleus</keyword>
<dbReference type="SMART" id="SM00066">
    <property type="entry name" value="GAL4"/>
    <property type="match status" value="1"/>
</dbReference>
<dbReference type="GO" id="GO:0000981">
    <property type="term" value="F:DNA-binding transcription factor activity, RNA polymerase II-specific"/>
    <property type="evidence" value="ECO:0007669"/>
    <property type="project" value="InterPro"/>
</dbReference>
<dbReference type="AlphaFoldDB" id="A0A9P4MIW6"/>
<evidence type="ECO:0000256" key="3">
    <source>
        <dbReference type="ARBA" id="ARBA00023163"/>
    </source>
</evidence>
<organism evidence="7 8">
    <name type="scientific">Myriangium duriaei CBS 260.36</name>
    <dbReference type="NCBI Taxonomy" id="1168546"/>
    <lineage>
        <taxon>Eukaryota</taxon>
        <taxon>Fungi</taxon>
        <taxon>Dikarya</taxon>
        <taxon>Ascomycota</taxon>
        <taxon>Pezizomycotina</taxon>
        <taxon>Dothideomycetes</taxon>
        <taxon>Dothideomycetidae</taxon>
        <taxon>Myriangiales</taxon>
        <taxon>Myriangiaceae</taxon>
        <taxon>Myriangium</taxon>
    </lineage>
</organism>
<dbReference type="GO" id="GO:0000978">
    <property type="term" value="F:RNA polymerase II cis-regulatory region sequence-specific DNA binding"/>
    <property type="evidence" value="ECO:0007669"/>
    <property type="project" value="TreeGrafter"/>
</dbReference>
<dbReference type="InterPro" id="IPR036864">
    <property type="entry name" value="Zn2-C6_fun-type_DNA-bd_sf"/>
</dbReference>
<protein>
    <submittedName>
        <fullName evidence="7">Fungal-specific transcription factor-like protein</fullName>
    </submittedName>
</protein>
<feature type="domain" description="Zn(2)-C6 fungal-type" evidence="6">
    <location>
        <begin position="35"/>
        <end position="64"/>
    </location>
</feature>
<feature type="region of interest" description="Disordered" evidence="5">
    <location>
        <begin position="1"/>
        <end position="26"/>
    </location>
</feature>